<feature type="active site" description="Proton acceptor" evidence="2">
    <location>
        <position position="192"/>
    </location>
</feature>
<dbReference type="InterPro" id="IPR000653">
    <property type="entry name" value="DegT/StrS_aminotransferase"/>
</dbReference>
<dbReference type="GO" id="GO:0000271">
    <property type="term" value="P:polysaccharide biosynthetic process"/>
    <property type="evidence" value="ECO:0007669"/>
    <property type="project" value="TreeGrafter"/>
</dbReference>
<protein>
    <submittedName>
        <fullName evidence="5">DegT/DnrJ/EryC1/StrS aminotransferase</fullName>
    </submittedName>
</protein>
<dbReference type="GO" id="GO:0030170">
    <property type="term" value="F:pyridoxal phosphate binding"/>
    <property type="evidence" value="ECO:0007669"/>
    <property type="project" value="TreeGrafter"/>
</dbReference>
<keyword evidence="6" id="KW-1185">Reference proteome</keyword>
<evidence type="ECO:0000256" key="1">
    <source>
        <dbReference type="ARBA" id="ARBA00037999"/>
    </source>
</evidence>
<dbReference type="Pfam" id="PF01041">
    <property type="entry name" value="DegT_DnrJ_EryC1"/>
    <property type="match status" value="1"/>
</dbReference>
<dbReference type="InterPro" id="IPR015422">
    <property type="entry name" value="PyrdxlP-dep_Trfase_small"/>
</dbReference>
<dbReference type="PANTHER" id="PTHR30244">
    <property type="entry name" value="TRANSAMINASE"/>
    <property type="match status" value="1"/>
</dbReference>
<reference evidence="5 6" key="2">
    <citation type="journal article" date="2014" name="Genome Announc.">
        <title>Complete Genome Sequence of the Subsurface, Mesophilic Sulfate-Reducing Bacterium Desulfovibrio aespoeensis Aspo-2.</title>
        <authorList>
            <person name="Pedersen K."/>
            <person name="Bengtsson A."/>
            <person name="Edlund J."/>
            <person name="Rabe L."/>
            <person name="Hazen T."/>
            <person name="Chakraborty R."/>
            <person name="Goodwin L."/>
            <person name="Shapiro N."/>
        </authorList>
    </citation>
    <scope>NUCLEOTIDE SEQUENCE [LARGE SCALE GENOMIC DNA]</scope>
    <source>
        <strain evidence="6">ATCC 700646 / DSM 10631 / Aspo-2</strain>
    </source>
</reference>
<keyword evidence="5" id="KW-0808">Transferase</keyword>
<dbReference type="SUPFAM" id="SSF53383">
    <property type="entry name" value="PLP-dependent transferases"/>
    <property type="match status" value="1"/>
</dbReference>
<comment type="similarity">
    <text evidence="1 4">Belongs to the DegT/DnrJ/EryC1 family.</text>
</comment>
<dbReference type="PIRSF" id="PIRSF000390">
    <property type="entry name" value="PLP_StrS"/>
    <property type="match status" value="1"/>
</dbReference>
<gene>
    <name evidence="5" type="ordered locus">Daes_3165</name>
</gene>
<dbReference type="AlphaFoldDB" id="E6VR73"/>
<sequence length="382" mass="40705">MATNDRIYLSPPHMGGSELGFVHQAFESNFIAPLGPQLAEFEAGCSRLTGHAHCVAVSSGTAAIHLGLRLLGVGPGDVVVASTLTFIGSISPATFLGADLHFVDCDAATWTMDPALLADAVAAIRAQGRRVAAVVPTDLYGQCADYDALLAVCDPLDVPLFVDAAESVGATYKGRHAGCRGVASAYSFNGNKIITTGGGGLLSSDDKAFITEARRLSQQARDPAPHYEHTTIGYNYRMSNVAAAIGLGQLAMLETFVARRRGIFDWYREALSHLPGVSFMPEAAYGQGNRWLTVMLLDEAAFGAAPEDVRLALEAENIESRPVWKPMHLQPVFRDVPCTGGQVSEDLFLRGLCLPSGTALTEADLTRVARVISGMAGRERKR</sequence>
<dbReference type="STRING" id="643562.Daes_3165"/>
<dbReference type="GO" id="GO:0008483">
    <property type="term" value="F:transaminase activity"/>
    <property type="evidence" value="ECO:0007669"/>
    <property type="project" value="UniProtKB-KW"/>
</dbReference>
<accession>E6VR73</accession>
<dbReference type="Gene3D" id="3.40.640.10">
    <property type="entry name" value="Type I PLP-dependent aspartate aminotransferase-like (Major domain)"/>
    <property type="match status" value="1"/>
</dbReference>
<dbReference type="PANTHER" id="PTHR30244:SF34">
    <property type="entry name" value="DTDP-4-AMINO-4,6-DIDEOXYGALACTOSE TRANSAMINASE"/>
    <property type="match status" value="1"/>
</dbReference>
<keyword evidence="5" id="KW-0032">Aminotransferase</keyword>
<organism evidence="5 6">
    <name type="scientific">Pseudodesulfovibrio aespoeensis (strain ATCC 700646 / DSM 10631 / Aspo-2)</name>
    <name type="common">Desulfovibrio aespoeensis</name>
    <dbReference type="NCBI Taxonomy" id="643562"/>
    <lineage>
        <taxon>Bacteria</taxon>
        <taxon>Pseudomonadati</taxon>
        <taxon>Thermodesulfobacteriota</taxon>
        <taxon>Desulfovibrionia</taxon>
        <taxon>Desulfovibrionales</taxon>
        <taxon>Desulfovibrionaceae</taxon>
    </lineage>
</organism>
<evidence type="ECO:0000256" key="4">
    <source>
        <dbReference type="RuleBase" id="RU004508"/>
    </source>
</evidence>
<proteinExistence type="inferred from homology"/>
<dbReference type="HOGENOM" id="CLU_033332_2_1_7"/>
<reference evidence="6" key="1">
    <citation type="submission" date="2010-12" db="EMBL/GenBank/DDBJ databases">
        <title>Complete sequence of Desulfovibrio aespoeensis Aspo-2.</title>
        <authorList>
            <consortium name="US DOE Joint Genome Institute"/>
            <person name="Lucas S."/>
            <person name="Copeland A."/>
            <person name="Lapidus A."/>
            <person name="Cheng J.-F."/>
            <person name="Goodwin L."/>
            <person name="Pitluck S."/>
            <person name="Chertkov O."/>
            <person name="Misra M."/>
            <person name="Detter J.C."/>
            <person name="Han C."/>
            <person name="Tapia R."/>
            <person name="Land M."/>
            <person name="Hauser L."/>
            <person name="Kyrpides N."/>
            <person name="Ivanova N."/>
            <person name="Ovchinnikova G."/>
            <person name="Pedersen K."/>
            <person name="Jagevall S."/>
            <person name="Hazen T."/>
            <person name="Woyke T."/>
        </authorList>
    </citation>
    <scope>NUCLEOTIDE SEQUENCE [LARGE SCALE GENOMIC DNA]</scope>
    <source>
        <strain evidence="6">ATCC 700646 / DSM 10631 / Aspo-2</strain>
    </source>
</reference>
<dbReference type="Gene3D" id="3.90.1150.10">
    <property type="entry name" value="Aspartate Aminotransferase, domain 1"/>
    <property type="match status" value="1"/>
</dbReference>
<name>E6VR73_PSEA9</name>
<dbReference type="InterPro" id="IPR015421">
    <property type="entry name" value="PyrdxlP-dep_Trfase_major"/>
</dbReference>
<dbReference type="eggNOG" id="COG0399">
    <property type="taxonomic scope" value="Bacteria"/>
</dbReference>
<feature type="modified residue" description="N6-(pyridoxal phosphate)lysine" evidence="3">
    <location>
        <position position="192"/>
    </location>
</feature>
<evidence type="ECO:0000256" key="2">
    <source>
        <dbReference type="PIRSR" id="PIRSR000390-1"/>
    </source>
</evidence>
<evidence type="ECO:0000313" key="5">
    <source>
        <dbReference type="EMBL" id="ADU64157.1"/>
    </source>
</evidence>
<dbReference type="Proteomes" id="UP000002191">
    <property type="component" value="Chromosome"/>
</dbReference>
<dbReference type="InterPro" id="IPR015424">
    <property type="entry name" value="PyrdxlP-dep_Trfase"/>
</dbReference>
<keyword evidence="3 4" id="KW-0663">Pyridoxal phosphate</keyword>
<dbReference type="OrthoDB" id="9766188at2"/>
<evidence type="ECO:0000256" key="3">
    <source>
        <dbReference type="PIRSR" id="PIRSR000390-2"/>
    </source>
</evidence>
<dbReference type="EMBL" id="CP002431">
    <property type="protein sequence ID" value="ADU64157.1"/>
    <property type="molecule type" value="Genomic_DNA"/>
</dbReference>
<dbReference type="KEGG" id="das:Daes_3165"/>
<evidence type="ECO:0000313" key="6">
    <source>
        <dbReference type="Proteomes" id="UP000002191"/>
    </source>
</evidence>
<dbReference type="CDD" id="cd00616">
    <property type="entry name" value="AHBA_syn"/>
    <property type="match status" value="1"/>
</dbReference>
<dbReference type="RefSeq" id="WP_013516058.1">
    <property type="nucleotide sequence ID" value="NC_014844.1"/>
</dbReference>